<protein>
    <submittedName>
        <fullName evidence="1">Uncharacterized protein</fullName>
    </submittedName>
</protein>
<dbReference type="Proteomes" id="UP000625711">
    <property type="component" value="Unassembled WGS sequence"/>
</dbReference>
<dbReference type="EMBL" id="JAACXV010000356">
    <property type="protein sequence ID" value="KAF7279549.1"/>
    <property type="molecule type" value="Genomic_DNA"/>
</dbReference>
<evidence type="ECO:0000313" key="2">
    <source>
        <dbReference type="Proteomes" id="UP000625711"/>
    </source>
</evidence>
<sequence>MRDQSEYQPLGELLFMSDPSHNQEKGGSLSRANVTDQESRCVGSILYPNIKLFLAVVEILKFRTEPVTAFISPHSNYDELDAFLMLF</sequence>
<name>A0A834IF26_RHYFE</name>
<accession>A0A834IF26</accession>
<organism evidence="1 2">
    <name type="scientific">Rhynchophorus ferrugineus</name>
    <name type="common">Red palm weevil</name>
    <name type="synonym">Curculio ferrugineus</name>
    <dbReference type="NCBI Taxonomy" id="354439"/>
    <lineage>
        <taxon>Eukaryota</taxon>
        <taxon>Metazoa</taxon>
        <taxon>Ecdysozoa</taxon>
        <taxon>Arthropoda</taxon>
        <taxon>Hexapoda</taxon>
        <taxon>Insecta</taxon>
        <taxon>Pterygota</taxon>
        <taxon>Neoptera</taxon>
        <taxon>Endopterygota</taxon>
        <taxon>Coleoptera</taxon>
        <taxon>Polyphaga</taxon>
        <taxon>Cucujiformia</taxon>
        <taxon>Curculionidae</taxon>
        <taxon>Dryophthorinae</taxon>
        <taxon>Rhynchophorus</taxon>
    </lineage>
</organism>
<dbReference type="AlphaFoldDB" id="A0A834IF26"/>
<gene>
    <name evidence="1" type="ORF">GWI33_007068</name>
</gene>
<comment type="caution">
    <text evidence="1">The sequence shown here is derived from an EMBL/GenBank/DDBJ whole genome shotgun (WGS) entry which is preliminary data.</text>
</comment>
<reference evidence="1" key="1">
    <citation type="submission" date="2020-08" db="EMBL/GenBank/DDBJ databases">
        <title>Genome sequencing and assembly of the red palm weevil Rhynchophorus ferrugineus.</title>
        <authorList>
            <person name="Dias G.B."/>
            <person name="Bergman C.M."/>
            <person name="Manee M."/>
        </authorList>
    </citation>
    <scope>NUCLEOTIDE SEQUENCE</scope>
    <source>
        <strain evidence="1">AA-2017</strain>
        <tissue evidence="1">Whole larva</tissue>
    </source>
</reference>
<proteinExistence type="predicted"/>
<evidence type="ECO:0000313" key="1">
    <source>
        <dbReference type="EMBL" id="KAF7279549.1"/>
    </source>
</evidence>
<keyword evidence="2" id="KW-1185">Reference proteome</keyword>